<gene>
    <name evidence="2" type="ORF">KG104_02350</name>
</gene>
<feature type="region of interest" description="Disordered" evidence="1">
    <location>
        <begin position="1"/>
        <end position="22"/>
    </location>
</feature>
<feature type="compositionally biased region" description="Basic and acidic residues" evidence="1">
    <location>
        <begin position="128"/>
        <end position="147"/>
    </location>
</feature>
<dbReference type="AlphaFoldDB" id="A0A975S6D9"/>
<keyword evidence="3" id="KW-1185">Reference proteome</keyword>
<proteinExistence type="predicted"/>
<dbReference type="Proteomes" id="UP000680588">
    <property type="component" value="Chromosome"/>
</dbReference>
<feature type="region of interest" description="Disordered" evidence="1">
    <location>
        <begin position="124"/>
        <end position="159"/>
    </location>
</feature>
<evidence type="ECO:0000256" key="1">
    <source>
        <dbReference type="SAM" id="MobiDB-lite"/>
    </source>
</evidence>
<evidence type="ECO:0000313" key="3">
    <source>
        <dbReference type="Proteomes" id="UP000680588"/>
    </source>
</evidence>
<name>A0A975S6D9_9MICC</name>
<organism evidence="2 3">
    <name type="scientific">Arthrobacter sunyaminii</name>
    <dbReference type="NCBI Taxonomy" id="2816859"/>
    <lineage>
        <taxon>Bacteria</taxon>
        <taxon>Bacillati</taxon>
        <taxon>Actinomycetota</taxon>
        <taxon>Actinomycetes</taxon>
        <taxon>Micrococcales</taxon>
        <taxon>Micrococcaceae</taxon>
        <taxon>Arthrobacter</taxon>
    </lineage>
</organism>
<accession>A0A975S6D9</accession>
<dbReference type="RefSeq" id="WP_104056009.1">
    <property type="nucleotide sequence ID" value="NZ_CP076456.1"/>
</dbReference>
<dbReference type="EMBL" id="CP076456">
    <property type="protein sequence ID" value="QWQ36672.1"/>
    <property type="molecule type" value="Genomic_DNA"/>
</dbReference>
<protein>
    <submittedName>
        <fullName evidence="2">Uncharacterized protein</fullName>
    </submittedName>
</protein>
<evidence type="ECO:0000313" key="2">
    <source>
        <dbReference type="EMBL" id="QWQ36672.1"/>
    </source>
</evidence>
<sequence>MSDRDTHRRHSSHPTGAIPSIPSGKKAEALWRAMRQEHGLYTISEAAERLGFGYGPNLRAGRLTGKGRVLAVQRGGTFLYPGFQFDEPGGRTVPAVKDVVRMGRWAGWKDEQVALWFYSPNPSLQGKRPVDVRDDEEKLISTAEKDMGGQPGASAPQAS</sequence>
<dbReference type="KEGG" id="asun:KG104_02350"/>
<reference evidence="2" key="1">
    <citation type="submission" date="2021-06" db="EMBL/GenBank/DDBJ databases">
        <title>Novel species in genus Arthrobacter.</title>
        <authorList>
            <person name="Zhang G."/>
        </authorList>
    </citation>
    <scope>NUCLEOTIDE SEQUENCE</scope>
    <source>
        <strain evidence="2">Zg-ZUI122</strain>
    </source>
</reference>